<comment type="caution">
    <text evidence="4">The sequence shown here is derived from an EMBL/GenBank/DDBJ whole genome shotgun (WGS) entry which is preliminary data.</text>
</comment>
<evidence type="ECO:0000259" key="3">
    <source>
        <dbReference type="PROSITE" id="PS51462"/>
    </source>
</evidence>
<dbReference type="PANTHER" id="PTHR16099">
    <property type="entry name" value="8-OXO-DGTP DIPHOSPHATES NUDT15"/>
    <property type="match status" value="1"/>
</dbReference>
<dbReference type="EMBL" id="MHHZ01000016">
    <property type="protein sequence ID" value="OGY41553.1"/>
    <property type="molecule type" value="Genomic_DNA"/>
</dbReference>
<dbReference type="SUPFAM" id="SSF55811">
    <property type="entry name" value="Nudix"/>
    <property type="match status" value="1"/>
</dbReference>
<organism evidence="4 5">
    <name type="scientific">Candidatus Buchananbacteria bacterium RBG_13_36_9</name>
    <dbReference type="NCBI Taxonomy" id="1797530"/>
    <lineage>
        <taxon>Bacteria</taxon>
        <taxon>Candidatus Buchananiibacteriota</taxon>
    </lineage>
</organism>
<reference evidence="4 5" key="1">
    <citation type="journal article" date="2016" name="Nat. Commun.">
        <title>Thousands of microbial genomes shed light on interconnected biogeochemical processes in an aquifer system.</title>
        <authorList>
            <person name="Anantharaman K."/>
            <person name="Brown C.T."/>
            <person name="Hug L.A."/>
            <person name="Sharon I."/>
            <person name="Castelle C.J."/>
            <person name="Probst A.J."/>
            <person name="Thomas B.C."/>
            <person name="Singh A."/>
            <person name="Wilkins M.J."/>
            <person name="Karaoz U."/>
            <person name="Brodie E.L."/>
            <person name="Williams K.H."/>
            <person name="Hubbard S.S."/>
            <person name="Banfield J.F."/>
        </authorList>
    </citation>
    <scope>NUCLEOTIDE SEQUENCE [LARGE SCALE GENOMIC DNA]</scope>
</reference>
<evidence type="ECO:0000313" key="4">
    <source>
        <dbReference type="EMBL" id="OGY41553.1"/>
    </source>
</evidence>
<dbReference type="InterPro" id="IPR020476">
    <property type="entry name" value="Nudix_hydrolase"/>
</dbReference>
<accession>A0A1G1XN69</accession>
<evidence type="ECO:0000256" key="2">
    <source>
        <dbReference type="RuleBase" id="RU003476"/>
    </source>
</evidence>
<dbReference type="InterPro" id="IPR015797">
    <property type="entry name" value="NUDIX_hydrolase-like_dom_sf"/>
</dbReference>
<dbReference type="GO" id="GO:0005829">
    <property type="term" value="C:cytosol"/>
    <property type="evidence" value="ECO:0007669"/>
    <property type="project" value="TreeGrafter"/>
</dbReference>
<dbReference type="InterPro" id="IPR020084">
    <property type="entry name" value="NUDIX_hydrolase_CS"/>
</dbReference>
<proteinExistence type="inferred from homology"/>
<dbReference type="PRINTS" id="PR00502">
    <property type="entry name" value="NUDIXFAMILY"/>
</dbReference>
<dbReference type="FunFam" id="3.90.79.10:FF:000060">
    <property type="entry name" value="Nudix hydrolase 1"/>
    <property type="match status" value="1"/>
</dbReference>
<dbReference type="PROSITE" id="PS00893">
    <property type="entry name" value="NUDIX_BOX"/>
    <property type="match status" value="1"/>
</dbReference>
<evidence type="ECO:0000313" key="5">
    <source>
        <dbReference type="Proteomes" id="UP000176498"/>
    </source>
</evidence>
<dbReference type="PANTHER" id="PTHR16099:SF5">
    <property type="entry name" value="NUCLEOTIDE TRIPHOSPHATE DIPHOSPHATASE NUDT15"/>
    <property type="match status" value="1"/>
</dbReference>
<dbReference type="CDD" id="cd04678">
    <property type="entry name" value="NUDIX_MTH2_Nudt15"/>
    <property type="match status" value="1"/>
</dbReference>
<feature type="domain" description="Nudix hydrolase" evidence="3">
    <location>
        <begin position="6"/>
        <end position="137"/>
    </location>
</feature>
<name>A0A1G1XN69_9BACT</name>
<dbReference type="InterPro" id="IPR000086">
    <property type="entry name" value="NUDIX_hydrolase_dom"/>
</dbReference>
<comment type="similarity">
    <text evidence="2">Belongs to the Nudix hydrolase family.</text>
</comment>
<evidence type="ECO:0000256" key="1">
    <source>
        <dbReference type="ARBA" id="ARBA00022801"/>
    </source>
</evidence>
<dbReference type="Gene3D" id="3.90.79.10">
    <property type="entry name" value="Nucleoside Triphosphate Pyrophosphohydrolase"/>
    <property type="match status" value="1"/>
</dbReference>
<dbReference type="Pfam" id="PF00293">
    <property type="entry name" value="NUDIX"/>
    <property type="match status" value="1"/>
</dbReference>
<dbReference type="AlphaFoldDB" id="A0A1G1XN69"/>
<keyword evidence="1 2" id="KW-0378">Hydrolase</keyword>
<dbReference type="GO" id="GO:0035539">
    <property type="term" value="F:8-oxo-7,8-dihydrodeoxyguanosine triphosphate pyrophosphatase activity"/>
    <property type="evidence" value="ECO:0007669"/>
    <property type="project" value="TreeGrafter"/>
</dbReference>
<protein>
    <recommendedName>
        <fullName evidence="3">Nudix hydrolase domain-containing protein</fullName>
    </recommendedName>
</protein>
<dbReference type="Proteomes" id="UP000176498">
    <property type="component" value="Unassembled WGS sequence"/>
</dbReference>
<dbReference type="GO" id="GO:0006203">
    <property type="term" value="P:dGTP catabolic process"/>
    <property type="evidence" value="ECO:0007669"/>
    <property type="project" value="TreeGrafter"/>
</dbReference>
<gene>
    <name evidence="4" type="ORF">A2Y82_05045</name>
</gene>
<sequence length="145" mass="16688">MADKKYPKVGIGVMIQNEQGQVLLGLRQGSHGAGEWNFPGGHLEFGETVFETAKRETLEETGLEVDEFELISVADKMRYIESDGKHYLNVGVKAIYKGGESQLLEPEKCMEWRWFDLDKLLEKMFEGTDWIIKNFKAKRIYKPAR</sequence>
<dbReference type="PROSITE" id="PS51462">
    <property type="entry name" value="NUDIX"/>
    <property type="match status" value="1"/>
</dbReference>